<evidence type="ECO:0000313" key="2">
    <source>
        <dbReference type="Proteomes" id="UP001370758"/>
    </source>
</evidence>
<proteinExistence type="predicted"/>
<dbReference type="AlphaFoldDB" id="A0AAV9W376"/>
<gene>
    <name evidence="1" type="ORF">TWF481_010838</name>
</gene>
<dbReference type="EMBL" id="JAVHJL010000007">
    <property type="protein sequence ID" value="KAK6500494.1"/>
    <property type="molecule type" value="Genomic_DNA"/>
</dbReference>
<comment type="caution">
    <text evidence="1">The sequence shown here is derived from an EMBL/GenBank/DDBJ whole genome shotgun (WGS) entry which is preliminary data.</text>
</comment>
<protein>
    <submittedName>
        <fullName evidence="1">Uncharacterized protein</fullName>
    </submittedName>
</protein>
<name>A0AAV9W376_9PEZI</name>
<accession>A0AAV9W376</accession>
<sequence length="66" mass="7364">MTNEGGKVAKCDDTRRTGWDVSIANGESAVKQRAAMKRRMRVLKHDIHQTVAYSSSRLIILGSYAK</sequence>
<evidence type="ECO:0000313" key="1">
    <source>
        <dbReference type="EMBL" id="KAK6500494.1"/>
    </source>
</evidence>
<reference evidence="1 2" key="1">
    <citation type="submission" date="2023-08" db="EMBL/GenBank/DDBJ databases">
        <authorList>
            <person name="Palmer J.M."/>
        </authorList>
    </citation>
    <scope>NUCLEOTIDE SEQUENCE [LARGE SCALE GENOMIC DNA]</scope>
    <source>
        <strain evidence="1 2">TWF481</strain>
    </source>
</reference>
<dbReference type="Proteomes" id="UP001370758">
    <property type="component" value="Unassembled WGS sequence"/>
</dbReference>
<keyword evidence="2" id="KW-1185">Reference proteome</keyword>
<organism evidence="1 2">
    <name type="scientific">Arthrobotrys musiformis</name>
    <dbReference type="NCBI Taxonomy" id="47236"/>
    <lineage>
        <taxon>Eukaryota</taxon>
        <taxon>Fungi</taxon>
        <taxon>Dikarya</taxon>
        <taxon>Ascomycota</taxon>
        <taxon>Pezizomycotina</taxon>
        <taxon>Orbiliomycetes</taxon>
        <taxon>Orbiliales</taxon>
        <taxon>Orbiliaceae</taxon>
        <taxon>Arthrobotrys</taxon>
    </lineage>
</organism>